<feature type="chain" id="PRO_5038070073" description="Transporter" evidence="8">
    <location>
        <begin position="19"/>
        <end position="498"/>
    </location>
</feature>
<dbReference type="AlphaFoldDB" id="A0A916JLJ0"/>
<feature type="signal peptide" evidence="8">
    <location>
        <begin position="1"/>
        <end position="18"/>
    </location>
</feature>
<keyword evidence="4" id="KW-0812">Transmembrane</keyword>
<evidence type="ECO:0000256" key="7">
    <source>
        <dbReference type="ARBA" id="ARBA00023237"/>
    </source>
</evidence>
<keyword evidence="3" id="KW-1134">Transmembrane beta strand</keyword>
<keyword evidence="7" id="KW-0998">Cell outer membrane</keyword>
<evidence type="ECO:0000256" key="2">
    <source>
        <dbReference type="ARBA" id="ARBA00008163"/>
    </source>
</evidence>
<comment type="similarity">
    <text evidence="2">Belongs to the OmpP1/FadL family.</text>
</comment>
<name>A0A916JLJ0_9FLAO</name>
<dbReference type="PANTHER" id="PTHR35093">
    <property type="entry name" value="OUTER MEMBRANE PROTEIN NMB0088-RELATED"/>
    <property type="match status" value="1"/>
</dbReference>
<keyword evidence="5 8" id="KW-0732">Signal</keyword>
<evidence type="ECO:0000256" key="6">
    <source>
        <dbReference type="ARBA" id="ARBA00023136"/>
    </source>
</evidence>
<evidence type="ECO:0000256" key="1">
    <source>
        <dbReference type="ARBA" id="ARBA00004571"/>
    </source>
</evidence>
<sequence length="498" mass="55773">MKNLIYSLLLLCPAIAFAQSEQDVYRYSHTHFGGTARYNSVAGAFGSVGADFSVLSTNPAGMGRFRESDFSFTPTLNLSKTTATHNGFTTTAAKENFNINNLGVVFVSKAHPESPSLWRAVQFGFGYNKLANFHEHTSISSVDTTSFSMVLADQGYGATEDELWNYQVSPFMAAPAYEAWLIDPLNGTGGKEVYTTQMYVDSIQQDHEYINKGSLGEWSFGISGNYNDKLYIGGSVNFQRFSFDQEKVHTETSLIDTTSIHSFTYSENLETRGKGVNLKLGAIFLPTQWLRIGIAYHTPTVYYSMRDRWSSQINTYFNDVTSIRTEQSYQANSPDGRFTYRMRTPSRLMGSLAFVVRKKGLISADVELVNYSSGYLKAHPGSGDSYAFDSENTAVQNNFEQALNIRLGGEYRITNLWMIRAGAAYYQNGYNPSVVTTTDPMMTYGGGFGYRSKDFYVDFAYTWTQRTSDYYKYDPLITSAAQLTKISSNIMATVGFKF</sequence>
<dbReference type="EMBL" id="OU015584">
    <property type="protein sequence ID" value="CAG5080014.1"/>
    <property type="molecule type" value="Genomic_DNA"/>
</dbReference>
<keyword evidence="10" id="KW-1185">Reference proteome</keyword>
<dbReference type="GO" id="GO:0015483">
    <property type="term" value="F:long-chain fatty acid transporting porin activity"/>
    <property type="evidence" value="ECO:0007669"/>
    <property type="project" value="TreeGrafter"/>
</dbReference>
<accession>A0A916JLJ0</accession>
<dbReference type="KEGG" id="ptan:CRYO30217_01151"/>
<evidence type="ECO:0000256" key="5">
    <source>
        <dbReference type="ARBA" id="ARBA00022729"/>
    </source>
</evidence>
<evidence type="ECO:0000256" key="8">
    <source>
        <dbReference type="SAM" id="SignalP"/>
    </source>
</evidence>
<dbReference type="SUPFAM" id="SSF56935">
    <property type="entry name" value="Porins"/>
    <property type="match status" value="1"/>
</dbReference>
<evidence type="ECO:0000313" key="9">
    <source>
        <dbReference type="EMBL" id="CAG5080014.1"/>
    </source>
</evidence>
<proteinExistence type="inferred from homology"/>
<dbReference type="Gene3D" id="2.40.160.60">
    <property type="entry name" value="Outer membrane protein transport protein (OMPP1/FadL/TodX)"/>
    <property type="match status" value="1"/>
</dbReference>
<dbReference type="Proteomes" id="UP000683507">
    <property type="component" value="Chromosome"/>
</dbReference>
<dbReference type="InterPro" id="IPR005017">
    <property type="entry name" value="OMPP1/FadL/TodX"/>
</dbReference>
<dbReference type="RefSeq" id="WP_258541367.1">
    <property type="nucleotide sequence ID" value="NZ_OU015584.1"/>
</dbReference>
<protein>
    <recommendedName>
        <fullName evidence="11">Transporter</fullName>
    </recommendedName>
</protein>
<dbReference type="Pfam" id="PF03349">
    <property type="entry name" value="Toluene_X"/>
    <property type="match status" value="1"/>
</dbReference>
<dbReference type="PANTHER" id="PTHR35093:SF8">
    <property type="entry name" value="OUTER MEMBRANE PROTEIN NMB0088-RELATED"/>
    <property type="match status" value="1"/>
</dbReference>
<evidence type="ECO:0000256" key="4">
    <source>
        <dbReference type="ARBA" id="ARBA00022692"/>
    </source>
</evidence>
<dbReference type="GO" id="GO:0009279">
    <property type="term" value="C:cell outer membrane"/>
    <property type="evidence" value="ECO:0007669"/>
    <property type="project" value="UniProtKB-SubCell"/>
</dbReference>
<comment type="subcellular location">
    <subcellularLocation>
        <location evidence="1">Cell outer membrane</location>
        <topology evidence="1">Multi-pass membrane protein</topology>
    </subcellularLocation>
</comment>
<gene>
    <name evidence="9" type="ORF">CRYO30217_01151</name>
</gene>
<keyword evidence="6" id="KW-0472">Membrane</keyword>
<evidence type="ECO:0000256" key="3">
    <source>
        <dbReference type="ARBA" id="ARBA00022452"/>
    </source>
</evidence>
<evidence type="ECO:0000313" key="10">
    <source>
        <dbReference type="Proteomes" id="UP000683507"/>
    </source>
</evidence>
<evidence type="ECO:0008006" key="11">
    <source>
        <dbReference type="Google" id="ProtNLM"/>
    </source>
</evidence>
<reference evidence="9" key="1">
    <citation type="submission" date="2021-04" db="EMBL/GenBank/DDBJ databases">
        <authorList>
            <person name="Rodrigo-Torres L."/>
            <person name="Arahal R. D."/>
            <person name="Lucena T."/>
        </authorList>
    </citation>
    <scope>NUCLEOTIDE SEQUENCE</scope>
    <source>
        <strain evidence="9">AS29M-1</strain>
    </source>
</reference>
<organism evidence="9 10">
    <name type="scientific">Parvicella tangerina</name>
    <dbReference type="NCBI Taxonomy" id="2829795"/>
    <lineage>
        <taxon>Bacteria</taxon>
        <taxon>Pseudomonadati</taxon>
        <taxon>Bacteroidota</taxon>
        <taxon>Flavobacteriia</taxon>
        <taxon>Flavobacteriales</taxon>
        <taxon>Parvicellaceae</taxon>
        <taxon>Parvicella</taxon>
    </lineage>
</organism>